<evidence type="ECO:0000313" key="1">
    <source>
        <dbReference type="EMBL" id="KOC66782.1"/>
    </source>
</evidence>
<keyword evidence="2" id="KW-1185">Reference proteome</keyword>
<gene>
    <name evidence="1" type="ORF">WH47_01225</name>
</gene>
<name>A0A0L7R7C3_9HYME</name>
<reference evidence="1 2" key="1">
    <citation type="submission" date="2015-07" db="EMBL/GenBank/DDBJ databases">
        <title>The genome of Habropoda laboriosa.</title>
        <authorList>
            <person name="Pan H."/>
            <person name="Kapheim K."/>
        </authorList>
    </citation>
    <scope>NUCLEOTIDE SEQUENCE [LARGE SCALE GENOMIC DNA]</scope>
    <source>
        <strain evidence="1">0110345459</strain>
    </source>
</reference>
<evidence type="ECO:0000313" key="2">
    <source>
        <dbReference type="Proteomes" id="UP000053825"/>
    </source>
</evidence>
<accession>A0A0L7R7C3</accession>
<dbReference type="AlphaFoldDB" id="A0A0L7R7C3"/>
<dbReference type="OrthoDB" id="7615806at2759"/>
<dbReference type="EMBL" id="KQ414641">
    <property type="protein sequence ID" value="KOC66782.1"/>
    <property type="molecule type" value="Genomic_DNA"/>
</dbReference>
<evidence type="ECO:0008006" key="3">
    <source>
        <dbReference type="Google" id="ProtNLM"/>
    </source>
</evidence>
<sequence>MKYLGLHLDSRWCFEEHFDQILPRAERAAAALDHLLPNLVGPSEWVRRLYKGVVRSMSMYGSPVWAGDLVASRRGLTKLRRLQRVMAIRIARGYRTISYEAVMTLASLTLFELLAERDTQVYGRLRELRRGGAIPSASEVEVMRRQSQQGVLAKWKEHLEGKGGQRAVGAVNPSFDEWVNRGRGRLTYRVTQVFSGYGCFGHLHRIGKEVTDGCHHCEGGHRGSAQRILAECSAWE</sequence>
<organism evidence="1 2">
    <name type="scientific">Habropoda laboriosa</name>
    <dbReference type="NCBI Taxonomy" id="597456"/>
    <lineage>
        <taxon>Eukaryota</taxon>
        <taxon>Metazoa</taxon>
        <taxon>Ecdysozoa</taxon>
        <taxon>Arthropoda</taxon>
        <taxon>Hexapoda</taxon>
        <taxon>Insecta</taxon>
        <taxon>Pterygota</taxon>
        <taxon>Neoptera</taxon>
        <taxon>Endopterygota</taxon>
        <taxon>Hymenoptera</taxon>
        <taxon>Apocrita</taxon>
        <taxon>Aculeata</taxon>
        <taxon>Apoidea</taxon>
        <taxon>Anthophila</taxon>
        <taxon>Apidae</taxon>
        <taxon>Habropoda</taxon>
    </lineage>
</organism>
<proteinExistence type="predicted"/>
<dbReference type="STRING" id="597456.A0A0L7R7C3"/>
<dbReference type="Proteomes" id="UP000053825">
    <property type="component" value="Unassembled WGS sequence"/>
</dbReference>
<protein>
    <recommendedName>
        <fullName evidence="3">Reverse transcriptase</fullName>
    </recommendedName>
</protein>